<evidence type="ECO:0000256" key="1">
    <source>
        <dbReference type="ARBA" id="ARBA00001974"/>
    </source>
</evidence>
<keyword evidence="6" id="KW-1185">Reference proteome</keyword>
<dbReference type="Gene3D" id="3.40.30.120">
    <property type="match status" value="1"/>
</dbReference>
<dbReference type="Gene3D" id="3.30.70.2450">
    <property type="match status" value="1"/>
</dbReference>
<feature type="domain" description="FAD-binding" evidence="4">
    <location>
        <begin position="2"/>
        <end position="348"/>
    </location>
</feature>
<protein>
    <submittedName>
        <fullName evidence="5">2-polyprenyl-6-methoxyphenol hydroxylase</fullName>
    </submittedName>
</protein>
<dbReference type="Gene3D" id="3.50.50.60">
    <property type="entry name" value="FAD/NAD(P)-binding domain"/>
    <property type="match status" value="1"/>
</dbReference>
<keyword evidence="2" id="KW-0285">Flavoprotein</keyword>
<dbReference type="PANTHER" id="PTHR43004">
    <property type="entry name" value="TRK SYSTEM POTASSIUM UPTAKE PROTEIN"/>
    <property type="match status" value="1"/>
</dbReference>
<evidence type="ECO:0000256" key="2">
    <source>
        <dbReference type="ARBA" id="ARBA00022630"/>
    </source>
</evidence>
<dbReference type="Proteomes" id="UP001158049">
    <property type="component" value="Unassembled WGS sequence"/>
</dbReference>
<gene>
    <name evidence="5" type="ORF">SAMN06295970_11232</name>
</gene>
<proteinExistence type="predicted"/>
<comment type="caution">
    <text evidence="5">The sequence shown here is derived from an EMBL/GenBank/DDBJ whole genome shotgun (WGS) entry which is preliminary data.</text>
</comment>
<accession>A0ABY1QCI9</accession>
<dbReference type="Pfam" id="PF01494">
    <property type="entry name" value="FAD_binding_3"/>
    <property type="match status" value="1"/>
</dbReference>
<dbReference type="InterPro" id="IPR002938">
    <property type="entry name" value="FAD-bd"/>
</dbReference>
<dbReference type="InterPro" id="IPR050641">
    <property type="entry name" value="RIFMO-like"/>
</dbReference>
<evidence type="ECO:0000313" key="6">
    <source>
        <dbReference type="Proteomes" id="UP001158049"/>
    </source>
</evidence>
<evidence type="ECO:0000256" key="3">
    <source>
        <dbReference type="ARBA" id="ARBA00022827"/>
    </source>
</evidence>
<comment type="cofactor">
    <cofactor evidence="1">
        <name>FAD</name>
        <dbReference type="ChEBI" id="CHEBI:57692"/>
    </cofactor>
</comment>
<dbReference type="EMBL" id="FXUL01000012">
    <property type="protein sequence ID" value="SMP66678.1"/>
    <property type="molecule type" value="Genomic_DNA"/>
</dbReference>
<dbReference type="RefSeq" id="WP_283443234.1">
    <property type="nucleotide sequence ID" value="NZ_FXUL01000012.1"/>
</dbReference>
<name>A0ABY1QCI9_9BURK</name>
<keyword evidence="3" id="KW-0274">FAD</keyword>
<evidence type="ECO:0000313" key="5">
    <source>
        <dbReference type="EMBL" id="SMP66678.1"/>
    </source>
</evidence>
<dbReference type="PANTHER" id="PTHR43004:SF19">
    <property type="entry name" value="BINDING MONOOXYGENASE, PUTATIVE (JCVI)-RELATED"/>
    <property type="match status" value="1"/>
</dbReference>
<reference evidence="5 6" key="1">
    <citation type="submission" date="2017-05" db="EMBL/GenBank/DDBJ databases">
        <authorList>
            <person name="Varghese N."/>
            <person name="Submissions S."/>
        </authorList>
    </citation>
    <scope>NUCLEOTIDE SEQUENCE [LARGE SCALE GENOMIC DNA]</scope>
    <source>
        <strain evidence="5 6">DSM 26001</strain>
    </source>
</reference>
<sequence>MKTDVLIVGAGPTGLMLANQLVRRGVKVTIVDRNPGPSVQSKALGVQARTLEIYAYLGIAEQAVTLGRRASGASIWIKGRRAARVPLGDIGADMSPYPYLLILGQDENEKLLGEALRAQGVSVLWNTRLVDLVHLPDGVRAKLDQENETTIEITARWVAGCDGAHSTVRSACNIAFTGAPYQHVFYVADTRATGSMAPGELNVYLWQGGFHLFFPMRGNDHWRVVGIVPAAQRSRDQLVFGDIAPFIRTEVNAADNVAGLAFQSCTWFSTYHVHHRRAERFRDRRCFLLGDAAHIHSPVGAQGMNTGLQDAYNLAWKLALVVTGQADEALLDSYETERIPVADRLLRTTDRAFTFLISPHWLARFFRMQVFQKVIAFAMRYARTRMLAFRTISQIGIRYANSPLSRMLAHIPKGAPAAGDRFPWLHLKFSSAGPAEDLFRKLDDTRFTLLLFGQALPGAGLPDGSSRLMSAYSIPDDPTNDRALAAARILKPSFYLLRPDGHIGLAGSALDGTALSSYFNDRVKIRTGSTGRDHWNEMAPNLRQ</sequence>
<evidence type="ECO:0000259" key="4">
    <source>
        <dbReference type="Pfam" id="PF01494"/>
    </source>
</evidence>
<dbReference type="PRINTS" id="PR00420">
    <property type="entry name" value="RNGMNOXGNASE"/>
</dbReference>
<dbReference type="InterPro" id="IPR036188">
    <property type="entry name" value="FAD/NAD-bd_sf"/>
</dbReference>
<dbReference type="SUPFAM" id="SSF51905">
    <property type="entry name" value="FAD/NAD(P)-binding domain"/>
    <property type="match status" value="1"/>
</dbReference>
<organism evidence="5 6">
    <name type="scientific">Noviherbaspirillum suwonense</name>
    <dbReference type="NCBI Taxonomy" id="1224511"/>
    <lineage>
        <taxon>Bacteria</taxon>
        <taxon>Pseudomonadati</taxon>
        <taxon>Pseudomonadota</taxon>
        <taxon>Betaproteobacteria</taxon>
        <taxon>Burkholderiales</taxon>
        <taxon>Oxalobacteraceae</taxon>
        <taxon>Noviherbaspirillum</taxon>
    </lineage>
</organism>